<dbReference type="GO" id="GO:0005829">
    <property type="term" value="C:cytosol"/>
    <property type="evidence" value="ECO:0007669"/>
    <property type="project" value="TreeGrafter"/>
</dbReference>
<dbReference type="KEGG" id="lue:DCD74_00835"/>
<accession>A0A344J317</accession>
<dbReference type="Pfam" id="PF02622">
    <property type="entry name" value="DUF179"/>
    <property type="match status" value="1"/>
</dbReference>
<dbReference type="RefSeq" id="WP_112925649.1">
    <property type="nucleotide sequence ID" value="NZ_CP029556.1"/>
</dbReference>
<dbReference type="HAMAP" id="MF_00758">
    <property type="entry name" value="UPF0301"/>
    <property type="match status" value="1"/>
</dbReference>
<evidence type="ECO:0000256" key="2">
    <source>
        <dbReference type="HAMAP-Rule" id="MF_00758"/>
    </source>
</evidence>
<protein>
    <recommendedName>
        <fullName evidence="2">UPF0301 protein DCD74_00835</fullName>
    </recommendedName>
</protein>
<sequence>MSESVSPFSQQLLIALPALADPNFSRSVVLICQHDANGAMGIVVNRESEFSVGDLFDQIQVEGGAPELRARPVVAGGPVHAERGFVLHDGEREWDSSIRLPNGLSLTTSRDVLEALAAGEGPTQALVALGCAGWGPGQLEQEIAENSWMTAPADADLLFEQPLEQRWLAAAGRIGVNLMQMTHYSGRA</sequence>
<dbReference type="InterPro" id="IPR003774">
    <property type="entry name" value="AlgH-like"/>
</dbReference>
<gene>
    <name evidence="3" type="ORF">DCD74_00835</name>
</gene>
<dbReference type="AlphaFoldDB" id="A0A344J317"/>
<keyword evidence="4" id="KW-1185">Reference proteome</keyword>
<reference evidence="4" key="1">
    <citation type="submission" date="2018-05" db="EMBL/GenBank/DDBJ databases">
        <title>Luteimonas pekinense sp. nov., isolated from human Meibomian gland secretions, Beijing, China.</title>
        <authorList>
            <person name="Wen T."/>
            <person name="Bai H."/>
            <person name="Lv H."/>
        </authorList>
    </citation>
    <scope>NUCLEOTIDE SEQUENCE [LARGE SCALE GENOMIC DNA]</scope>
    <source>
        <strain evidence="4">83-4</strain>
    </source>
</reference>
<organism evidence="3 4">
    <name type="scientific">Solilutibacter oculi</name>
    <dbReference type="NCBI Taxonomy" id="2698682"/>
    <lineage>
        <taxon>Bacteria</taxon>
        <taxon>Pseudomonadati</taxon>
        <taxon>Pseudomonadota</taxon>
        <taxon>Gammaproteobacteria</taxon>
        <taxon>Lysobacterales</taxon>
        <taxon>Lysobacteraceae</taxon>
        <taxon>Solilutibacter</taxon>
    </lineage>
</organism>
<dbReference type="Proteomes" id="UP000251842">
    <property type="component" value="Chromosome"/>
</dbReference>
<evidence type="ECO:0000313" key="3">
    <source>
        <dbReference type="EMBL" id="AXA83427.1"/>
    </source>
</evidence>
<dbReference type="PANTHER" id="PTHR30327:SF1">
    <property type="entry name" value="UPF0301 PROTEIN YQGE"/>
    <property type="match status" value="1"/>
</dbReference>
<comment type="similarity">
    <text evidence="1 2">Belongs to the UPF0301 (AlgH) family.</text>
</comment>
<name>A0A344J317_9GAMM</name>
<proteinExistence type="inferred from homology"/>
<dbReference type="EMBL" id="CP029556">
    <property type="protein sequence ID" value="AXA83427.1"/>
    <property type="molecule type" value="Genomic_DNA"/>
</dbReference>
<dbReference type="NCBIfam" id="NF001266">
    <property type="entry name" value="PRK00228.1-1"/>
    <property type="match status" value="1"/>
</dbReference>
<dbReference type="SUPFAM" id="SSF143456">
    <property type="entry name" value="VC0467-like"/>
    <property type="match status" value="1"/>
</dbReference>
<dbReference type="OrthoDB" id="9807486at2"/>
<dbReference type="PANTHER" id="PTHR30327">
    <property type="entry name" value="UNCHARACTERIZED PROTEIN YQGE"/>
    <property type="match status" value="1"/>
</dbReference>
<evidence type="ECO:0000256" key="1">
    <source>
        <dbReference type="ARBA" id="ARBA00009600"/>
    </source>
</evidence>
<dbReference type="Gene3D" id="3.40.1740.10">
    <property type="entry name" value="VC0467-like"/>
    <property type="match status" value="1"/>
</dbReference>
<evidence type="ECO:0000313" key="4">
    <source>
        <dbReference type="Proteomes" id="UP000251842"/>
    </source>
</evidence>